<dbReference type="EMBL" id="CP044222">
    <property type="protein sequence ID" value="QEW07135.1"/>
    <property type="molecule type" value="Genomic_DNA"/>
</dbReference>
<reference evidence="1 2" key="1">
    <citation type="submission" date="2019-09" db="EMBL/GenBank/DDBJ databases">
        <title>Nitrincola iocasae sp. nov., a bacterium isolated from the sediment collected at a cold seep field in South China Sea.</title>
        <authorList>
            <person name="Zhang H."/>
            <person name="Wang H."/>
            <person name="Li C."/>
        </authorList>
    </citation>
    <scope>NUCLEOTIDE SEQUENCE [LARGE SCALE GENOMIC DNA]</scope>
    <source>
        <strain evidence="1 2">KXZD1103</strain>
    </source>
</reference>
<organism evidence="1 2">
    <name type="scientific">Nitrincola iocasae</name>
    <dbReference type="NCBI Taxonomy" id="2614693"/>
    <lineage>
        <taxon>Bacteria</taxon>
        <taxon>Pseudomonadati</taxon>
        <taxon>Pseudomonadota</taxon>
        <taxon>Gammaproteobacteria</taxon>
        <taxon>Oceanospirillales</taxon>
        <taxon>Oceanospirillaceae</taxon>
        <taxon>Nitrincola</taxon>
    </lineage>
</organism>
<protein>
    <recommendedName>
        <fullName evidence="3">Apea-like HEPN domain-containing protein</fullName>
    </recommendedName>
</protein>
<dbReference type="RefSeq" id="WP_151056248.1">
    <property type="nucleotide sequence ID" value="NZ_CP044222.1"/>
</dbReference>
<evidence type="ECO:0008006" key="3">
    <source>
        <dbReference type="Google" id="ProtNLM"/>
    </source>
</evidence>
<gene>
    <name evidence="1" type="ORF">F5I99_11795</name>
</gene>
<dbReference type="AlphaFoldDB" id="A0A5J6LF23"/>
<sequence length="296" mass="33895">MADLRAQLINYLGCGHEITRYGNKVIRDTLNFECDSVRVKIVQREDVITNPHSIPFGQLIVTSSAIISNVRKEDVTSMLDILDRICWLLSFAGLSMVGRVGYEYPDGSGLGSSHAAIGEANFFRPTIDIADGKDVVGFINDCYEKYKLLESCRNLRVVIHYLVEAERRRQPLELKLIIAFTILESLKDTFARTEGIPYVNGFFRKVPKPTKGRDSFSFGELLSMMFTRSGMKTELKQVTALRNEIIHSGISRKSYSWKSEMYDYIHDLIREYLLRLLGYRGNYLTYSSGSNERRRL</sequence>
<proteinExistence type="predicted"/>
<evidence type="ECO:0000313" key="2">
    <source>
        <dbReference type="Proteomes" id="UP000325606"/>
    </source>
</evidence>
<keyword evidence="2" id="KW-1185">Reference proteome</keyword>
<accession>A0A5J6LF23</accession>
<evidence type="ECO:0000313" key="1">
    <source>
        <dbReference type="EMBL" id="QEW07135.1"/>
    </source>
</evidence>
<dbReference type="KEGG" id="nik:F5I99_11795"/>
<name>A0A5J6LF23_9GAMM</name>
<dbReference type="Proteomes" id="UP000325606">
    <property type="component" value="Chromosome"/>
</dbReference>